<evidence type="ECO:0000313" key="2">
    <source>
        <dbReference type="Proteomes" id="UP001144341"/>
    </source>
</evidence>
<sequence length="107" mass="12201">MENQEIEFQAKMYAFALNSATKEHGFKKDEGWKLNLANAAEKLEIEQKYYPTVSTQIASDSLHKLSELVKIVLNRTPAFANEPINTFGAQHADSEYIVAYNPTRVHR</sequence>
<dbReference type="RefSeq" id="WP_269413611.1">
    <property type="nucleotide sequence ID" value="NZ_JAPWGL010000001.1"/>
</dbReference>
<name>A0ABT4KSF7_9SPHI</name>
<evidence type="ECO:0000313" key="1">
    <source>
        <dbReference type="EMBL" id="MCZ4221774.1"/>
    </source>
</evidence>
<protein>
    <submittedName>
        <fullName evidence="1">Uncharacterized protein</fullName>
    </submittedName>
</protein>
<comment type="caution">
    <text evidence="1">The sequence shown here is derived from an EMBL/GenBank/DDBJ whole genome shotgun (WGS) entry which is preliminary data.</text>
</comment>
<dbReference type="Proteomes" id="UP001144341">
    <property type="component" value="Unassembled WGS sequence"/>
</dbReference>
<reference evidence="1" key="1">
    <citation type="submission" date="2022-12" db="EMBL/GenBank/DDBJ databases">
        <title>Genome sequence of SJ11.</title>
        <authorList>
            <person name="Woo H."/>
        </authorList>
    </citation>
    <scope>NUCLEOTIDE SEQUENCE</scope>
    <source>
        <strain evidence="1">SJ11</strain>
    </source>
</reference>
<accession>A0ABT4KSF7</accession>
<proteinExistence type="predicted"/>
<gene>
    <name evidence="1" type="ORF">O0931_00535</name>
</gene>
<organism evidence="1 2">
    <name type="scientific">Pedobacter rhodius</name>
    <dbReference type="NCBI Taxonomy" id="3004098"/>
    <lineage>
        <taxon>Bacteria</taxon>
        <taxon>Pseudomonadati</taxon>
        <taxon>Bacteroidota</taxon>
        <taxon>Sphingobacteriia</taxon>
        <taxon>Sphingobacteriales</taxon>
        <taxon>Sphingobacteriaceae</taxon>
        <taxon>Pedobacter</taxon>
    </lineage>
</organism>
<keyword evidence="2" id="KW-1185">Reference proteome</keyword>
<dbReference type="EMBL" id="JAPWGL010000001">
    <property type="protein sequence ID" value="MCZ4221774.1"/>
    <property type="molecule type" value="Genomic_DNA"/>
</dbReference>